<feature type="compositionally biased region" description="Polar residues" evidence="2">
    <location>
        <begin position="108"/>
        <end position="140"/>
    </location>
</feature>
<evidence type="ECO:0008006" key="5">
    <source>
        <dbReference type="Google" id="ProtNLM"/>
    </source>
</evidence>
<dbReference type="Proteomes" id="UP000195602">
    <property type="component" value="Unassembled WGS sequence"/>
</dbReference>
<dbReference type="EMBL" id="LYUB02000019">
    <property type="protein sequence ID" value="OVF06633.1"/>
    <property type="molecule type" value="Genomic_DNA"/>
</dbReference>
<feature type="coiled-coil region" evidence="1">
    <location>
        <begin position="44"/>
        <end position="78"/>
    </location>
</feature>
<dbReference type="AlphaFoldDB" id="A0AA91T020"/>
<comment type="caution">
    <text evidence="3">The sequence shown here is derived from an EMBL/GenBank/DDBJ whole genome shotgun (WGS) entry which is preliminary data.</text>
</comment>
<protein>
    <recommendedName>
        <fullName evidence="5">DNA endonuclease activator Ctp1 C-terminal domain-containing protein</fullName>
    </recommendedName>
</protein>
<feature type="region of interest" description="Disordered" evidence="2">
    <location>
        <begin position="89"/>
        <end position="199"/>
    </location>
</feature>
<organism evidence="3 4">
    <name type="scientific">Clavispora lusitaniae</name>
    <name type="common">Candida lusitaniae</name>
    <dbReference type="NCBI Taxonomy" id="36911"/>
    <lineage>
        <taxon>Eukaryota</taxon>
        <taxon>Fungi</taxon>
        <taxon>Dikarya</taxon>
        <taxon>Ascomycota</taxon>
        <taxon>Saccharomycotina</taxon>
        <taxon>Pichiomycetes</taxon>
        <taxon>Metschnikowiaceae</taxon>
        <taxon>Clavispora</taxon>
    </lineage>
</organism>
<feature type="region of interest" description="Disordered" evidence="2">
    <location>
        <begin position="329"/>
        <end position="349"/>
    </location>
</feature>
<sequence>MNSSAQLKTAVENIQDELSRIVAVADLQQLETSVASDEFKAKLINEFNIKLRGFKSKVRALTEENRKLKARIAELEKSKKPLAVRSVPNETFTAPAKRPRVSDENEEQVQILSSPLKNGPDMTSSQFNKLPTQYSSQSIPSLAERPDLKPPVSDFGTRIGSPEAARISSPEIGADFESPNPRVREDASPSDNSAPMRQSLSPELGEYAKLPAPRVRSPASSPVSVAFADVVADSQESCEPLETVPQHYTSLQRAQFLRNYLRMKLSDPKFRVCLRQNPVTEQPWVLDDFQPNASYCKPKHAPSRARAMTKAQEQVYDAFFREAGFGAPAAGPRWDDAEESQSAPPRSQIMDKYSSPPGFMEASFPSTQEEARRKQQVREKSEARLARRLESALAGGEFVFYEEVLNTYVTQGRYTR</sequence>
<evidence type="ECO:0000256" key="1">
    <source>
        <dbReference type="SAM" id="Coils"/>
    </source>
</evidence>
<evidence type="ECO:0000256" key="2">
    <source>
        <dbReference type="SAM" id="MobiDB-lite"/>
    </source>
</evidence>
<name>A0AA91T020_CLALS</name>
<evidence type="ECO:0000313" key="4">
    <source>
        <dbReference type="Proteomes" id="UP000195602"/>
    </source>
</evidence>
<proteinExistence type="predicted"/>
<dbReference type="KEGG" id="clus:A9F13_19g00308"/>
<gene>
    <name evidence="3" type="ORF">A9F13_19g00308</name>
</gene>
<feature type="compositionally biased region" description="Polar residues" evidence="2">
    <location>
        <begin position="189"/>
        <end position="199"/>
    </location>
</feature>
<reference evidence="3 4" key="1">
    <citation type="submission" date="2017-04" db="EMBL/GenBank/DDBJ databases">
        <title>Draft genome of the yeast Clavispora lusitaniae type strain CBS 6936.</title>
        <authorList>
            <person name="Durrens P."/>
            <person name="Klopp C."/>
            <person name="Biteau N."/>
            <person name="Fitton-Ouhabi V."/>
            <person name="Dementhon K."/>
            <person name="Accoceberry I."/>
            <person name="Sherman D.J."/>
            <person name="Noel T."/>
        </authorList>
    </citation>
    <scope>NUCLEOTIDE SEQUENCE [LARGE SCALE GENOMIC DNA]</scope>
    <source>
        <strain evidence="3 4">CBS 6936</strain>
    </source>
</reference>
<accession>A0AA91T020</accession>
<keyword evidence="1" id="KW-0175">Coiled coil</keyword>
<evidence type="ECO:0000313" key="3">
    <source>
        <dbReference type="EMBL" id="OVF06633.1"/>
    </source>
</evidence>